<dbReference type="SUPFAM" id="SSF46785">
    <property type="entry name" value="Winged helix' DNA-binding domain"/>
    <property type="match status" value="1"/>
</dbReference>
<dbReference type="OrthoDB" id="3310145at2759"/>
<comment type="subcellular location">
    <subcellularLocation>
        <location evidence="1">Nucleus</location>
    </subcellularLocation>
</comment>
<keyword evidence="3" id="KW-0539">Nucleus</keyword>
<organism evidence="5 6">
    <name type="scientific">Tulasnella calospora MUT 4182</name>
    <dbReference type="NCBI Taxonomy" id="1051891"/>
    <lineage>
        <taxon>Eukaryota</taxon>
        <taxon>Fungi</taxon>
        <taxon>Dikarya</taxon>
        <taxon>Basidiomycota</taxon>
        <taxon>Agaricomycotina</taxon>
        <taxon>Agaricomycetes</taxon>
        <taxon>Cantharellales</taxon>
        <taxon>Tulasnellaceae</taxon>
        <taxon>Tulasnella</taxon>
    </lineage>
</organism>
<keyword evidence="2" id="KW-0238">DNA-binding</keyword>
<dbReference type="GO" id="GO:0043565">
    <property type="term" value="F:sequence-specific DNA binding"/>
    <property type="evidence" value="ECO:0007669"/>
    <property type="project" value="InterPro"/>
</dbReference>
<accession>A0A0C3QFD3</accession>
<evidence type="ECO:0000256" key="1">
    <source>
        <dbReference type="ARBA" id="ARBA00004123"/>
    </source>
</evidence>
<reference evidence="5 6" key="1">
    <citation type="submission" date="2014-04" db="EMBL/GenBank/DDBJ databases">
        <authorList>
            <consortium name="DOE Joint Genome Institute"/>
            <person name="Kuo A."/>
            <person name="Girlanda M."/>
            <person name="Perotto S."/>
            <person name="Kohler A."/>
            <person name="Nagy L.G."/>
            <person name="Floudas D."/>
            <person name="Copeland A."/>
            <person name="Barry K.W."/>
            <person name="Cichocki N."/>
            <person name="Veneault-Fourrey C."/>
            <person name="LaButti K."/>
            <person name="Lindquist E.A."/>
            <person name="Lipzen A."/>
            <person name="Lundell T."/>
            <person name="Morin E."/>
            <person name="Murat C."/>
            <person name="Sun H."/>
            <person name="Tunlid A."/>
            <person name="Henrissat B."/>
            <person name="Grigoriev I.V."/>
            <person name="Hibbett D.S."/>
            <person name="Martin F."/>
            <person name="Nordberg H.P."/>
            <person name="Cantor M.N."/>
            <person name="Hua S.X."/>
        </authorList>
    </citation>
    <scope>NUCLEOTIDE SEQUENCE [LARGE SCALE GENOMIC DNA]</scope>
    <source>
        <strain evidence="5 6">MUT 4182</strain>
    </source>
</reference>
<gene>
    <name evidence="5" type="ORF">M407DRAFT_9182</name>
</gene>
<dbReference type="HOGENOM" id="CLU_1826702_0_0_1"/>
<proteinExistence type="predicted"/>
<evidence type="ECO:0000256" key="2">
    <source>
        <dbReference type="ARBA" id="ARBA00023125"/>
    </source>
</evidence>
<reference evidence="6" key="2">
    <citation type="submission" date="2015-01" db="EMBL/GenBank/DDBJ databases">
        <title>Evolutionary Origins and Diversification of the Mycorrhizal Mutualists.</title>
        <authorList>
            <consortium name="DOE Joint Genome Institute"/>
            <consortium name="Mycorrhizal Genomics Consortium"/>
            <person name="Kohler A."/>
            <person name="Kuo A."/>
            <person name="Nagy L.G."/>
            <person name="Floudas D."/>
            <person name="Copeland A."/>
            <person name="Barry K.W."/>
            <person name="Cichocki N."/>
            <person name="Veneault-Fourrey C."/>
            <person name="LaButti K."/>
            <person name="Lindquist E.A."/>
            <person name="Lipzen A."/>
            <person name="Lundell T."/>
            <person name="Morin E."/>
            <person name="Murat C."/>
            <person name="Riley R."/>
            <person name="Ohm R."/>
            <person name="Sun H."/>
            <person name="Tunlid A."/>
            <person name="Henrissat B."/>
            <person name="Grigoriev I.V."/>
            <person name="Hibbett D.S."/>
            <person name="Martin F."/>
        </authorList>
    </citation>
    <scope>NUCLEOTIDE SEQUENCE [LARGE SCALE GENOMIC DNA]</scope>
    <source>
        <strain evidence="6">MUT 4182</strain>
    </source>
</reference>
<evidence type="ECO:0000313" key="5">
    <source>
        <dbReference type="EMBL" id="KIO23934.1"/>
    </source>
</evidence>
<protein>
    <recommendedName>
        <fullName evidence="4">HSF-type DNA-binding domain-containing protein</fullName>
    </recommendedName>
</protein>
<evidence type="ECO:0000313" key="6">
    <source>
        <dbReference type="Proteomes" id="UP000054248"/>
    </source>
</evidence>
<sequence length="141" mass="16042">MFPRDPTYVLTAVTGAPNPLELHTLAASHPLPVGYYRLQNSSHARQRVMVAEREETALHFADAPLDHVKLNHPEQRLPSGKHFPFKLYLMLEDETVEPYVKWSRTEHGDAFLIPDTEAFVANVMPKHFKEMKQVDASPMPG</sequence>
<evidence type="ECO:0000256" key="3">
    <source>
        <dbReference type="ARBA" id="ARBA00023242"/>
    </source>
</evidence>
<dbReference type="Gene3D" id="1.10.10.10">
    <property type="entry name" value="Winged helix-like DNA-binding domain superfamily/Winged helix DNA-binding domain"/>
    <property type="match status" value="1"/>
</dbReference>
<dbReference type="AlphaFoldDB" id="A0A0C3QFD3"/>
<dbReference type="InterPro" id="IPR000232">
    <property type="entry name" value="HSF_DNA-bd"/>
</dbReference>
<dbReference type="EMBL" id="KN823072">
    <property type="protein sequence ID" value="KIO23934.1"/>
    <property type="molecule type" value="Genomic_DNA"/>
</dbReference>
<dbReference type="InterPro" id="IPR036390">
    <property type="entry name" value="WH_DNA-bd_sf"/>
</dbReference>
<keyword evidence="6" id="KW-1185">Reference proteome</keyword>
<dbReference type="GO" id="GO:0003700">
    <property type="term" value="F:DNA-binding transcription factor activity"/>
    <property type="evidence" value="ECO:0007669"/>
    <property type="project" value="InterPro"/>
</dbReference>
<evidence type="ECO:0000259" key="4">
    <source>
        <dbReference type="Pfam" id="PF00447"/>
    </source>
</evidence>
<dbReference type="GO" id="GO:0005634">
    <property type="term" value="C:nucleus"/>
    <property type="evidence" value="ECO:0007669"/>
    <property type="project" value="UniProtKB-SubCell"/>
</dbReference>
<dbReference type="Pfam" id="PF00447">
    <property type="entry name" value="HSF_DNA-bind"/>
    <property type="match status" value="1"/>
</dbReference>
<dbReference type="Proteomes" id="UP000054248">
    <property type="component" value="Unassembled WGS sequence"/>
</dbReference>
<name>A0A0C3QFD3_9AGAM</name>
<dbReference type="InterPro" id="IPR036388">
    <property type="entry name" value="WH-like_DNA-bd_sf"/>
</dbReference>
<feature type="domain" description="HSF-type DNA-binding" evidence="4">
    <location>
        <begin position="83"/>
        <end position="131"/>
    </location>
</feature>